<dbReference type="GO" id="GO:0005634">
    <property type="term" value="C:nucleus"/>
    <property type="evidence" value="ECO:0007669"/>
    <property type="project" value="TreeGrafter"/>
</dbReference>
<keyword evidence="3" id="KW-1185">Reference proteome</keyword>
<dbReference type="Proteomes" id="UP001054837">
    <property type="component" value="Unassembled WGS sequence"/>
</dbReference>
<dbReference type="GO" id="GO:0042393">
    <property type="term" value="F:histone binding"/>
    <property type="evidence" value="ECO:0007669"/>
    <property type="project" value="TreeGrafter"/>
</dbReference>
<dbReference type="GO" id="GO:0031490">
    <property type="term" value="F:chromatin DNA binding"/>
    <property type="evidence" value="ECO:0007669"/>
    <property type="project" value="TreeGrafter"/>
</dbReference>
<sequence>MDKLQKDLLALALEECFINLEDNSEVYHEDVVRIGRFPSAATPTVTQGQNFKHMQHNDSSMKKALWRKFWVSHQRFFKYLCFAAKVKFAVKLVREALETGKCSAICLQPNGELRTLDQLEEGGLDSPGESTSSSRKRKGVNLGRKRCKVSDEEYIHTVSDSEETDDTESDEGSSSGLDTQERDYNPFENGSDSDTPWACRESRTD</sequence>
<protein>
    <submittedName>
        <fullName evidence="2">Protein strawberry notch</fullName>
    </submittedName>
</protein>
<dbReference type="PANTHER" id="PTHR12706:SF30">
    <property type="entry name" value="PROTEIN STRAWBERRY NOTCH-RELATED"/>
    <property type="match status" value="1"/>
</dbReference>
<dbReference type="PANTHER" id="PTHR12706">
    <property type="entry name" value="STRAWBERRY NOTCH-RELATED"/>
    <property type="match status" value="1"/>
</dbReference>
<evidence type="ECO:0000313" key="2">
    <source>
        <dbReference type="EMBL" id="GIY90718.1"/>
    </source>
</evidence>
<dbReference type="AlphaFoldDB" id="A0AAV4X7R2"/>
<accession>A0AAV4X7R2</accession>
<organism evidence="2 3">
    <name type="scientific">Caerostris darwini</name>
    <dbReference type="NCBI Taxonomy" id="1538125"/>
    <lineage>
        <taxon>Eukaryota</taxon>
        <taxon>Metazoa</taxon>
        <taxon>Ecdysozoa</taxon>
        <taxon>Arthropoda</taxon>
        <taxon>Chelicerata</taxon>
        <taxon>Arachnida</taxon>
        <taxon>Araneae</taxon>
        <taxon>Araneomorphae</taxon>
        <taxon>Entelegynae</taxon>
        <taxon>Araneoidea</taxon>
        <taxon>Araneidae</taxon>
        <taxon>Caerostris</taxon>
    </lineage>
</organism>
<evidence type="ECO:0000256" key="1">
    <source>
        <dbReference type="SAM" id="MobiDB-lite"/>
    </source>
</evidence>
<dbReference type="GO" id="GO:0006355">
    <property type="term" value="P:regulation of DNA-templated transcription"/>
    <property type="evidence" value="ECO:0007669"/>
    <property type="project" value="InterPro"/>
</dbReference>
<reference evidence="2 3" key="1">
    <citation type="submission" date="2021-06" db="EMBL/GenBank/DDBJ databases">
        <title>Caerostris darwini draft genome.</title>
        <authorList>
            <person name="Kono N."/>
            <person name="Arakawa K."/>
        </authorList>
    </citation>
    <scope>NUCLEOTIDE SEQUENCE [LARGE SCALE GENOMIC DNA]</scope>
</reference>
<name>A0AAV4X7R2_9ARAC</name>
<feature type="region of interest" description="Disordered" evidence="1">
    <location>
        <begin position="120"/>
        <end position="205"/>
    </location>
</feature>
<dbReference type="InterPro" id="IPR026741">
    <property type="entry name" value="SNO"/>
</dbReference>
<comment type="caution">
    <text evidence="2">The sequence shown here is derived from an EMBL/GenBank/DDBJ whole genome shotgun (WGS) entry which is preliminary data.</text>
</comment>
<proteinExistence type="predicted"/>
<dbReference type="EMBL" id="BPLQ01015719">
    <property type="protein sequence ID" value="GIY90718.1"/>
    <property type="molecule type" value="Genomic_DNA"/>
</dbReference>
<evidence type="ECO:0000313" key="3">
    <source>
        <dbReference type="Proteomes" id="UP001054837"/>
    </source>
</evidence>
<feature type="compositionally biased region" description="Acidic residues" evidence="1">
    <location>
        <begin position="160"/>
        <end position="171"/>
    </location>
</feature>
<feature type="compositionally biased region" description="Basic residues" evidence="1">
    <location>
        <begin position="134"/>
        <end position="147"/>
    </location>
</feature>
<gene>
    <name evidence="2" type="primary">sno</name>
    <name evidence="2" type="ORF">CDAR_75551</name>
</gene>